<reference evidence="1 2" key="1">
    <citation type="journal article" date="2022" name="Int. J. Syst. Evol. Microbiol.">
        <title>Neobacillus kokaensis sp. nov., isolated from soil.</title>
        <authorList>
            <person name="Yuki K."/>
            <person name="Matsubara H."/>
            <person name="Yamaguchi S."/>
        </authorList>
    </citation>
    <scope>NUCLEOTIDE SEQUENCE [LARGE SCALE GENOMIC DNA]</scope>
    <source>
        <strain evidence="1 2">LOB 377</strain>
    </source>
</reference>
<gene>
    <name evidence="1" type="ORF">AM1BK_46520</name>
</gene>
<dbReference type="Gene3D" id="2.60.120.620">
    <property type="entry name" value="q2cbj1_9rhob like domain"/>
    <property type="match status" value="1"/>
</dbReference>
<dbReference type="SUPFAM" id="SSF51197">
    <property type="entry name" value="Clavaminate synthase-like"/>
    <property type="match status" value="1"/>
</dbReference>
<evidence type="ECO:0000313" key="2">
    <source>
        <dbReference type="Proteomes" id="UP000637074"/>
    </source>
</evidence>
<dbReference type="PANTHER" id="PTHR20883">
    <property type="entry name" value="PHYTANOYL-COA DIOXYGENASE DOMAIN CONTAINING 1"/>
    <property type="match status" value="1"/>
</dbReference>
<protein>
    <submittedName>
        <fullName evidence="1">Protein involved in biosynthesis of mitomycin antibiotics/polyketide fumonisin</fullName>
    </submittedName>
</protein>
<dbReference type="Proteomes" id="UP000637074">
    <property type="component" value="Unassembled WGS sequence"/>
</dbReference>
<dbReference type="Pfam" id="PF05721">
    <property type="entry name" value="PhyH"/>
    <property type="match status" value="1"/>
</dbReference>
<organism evidence="1 2">
    <name type="scientific">Neobacillus kokaensis</name>
    <dbReference type="NCBI Taxonomy" id="2759023"/>
    <lineage>
        <taxon>Bacteria</taxon>
        <taxon>Bacillati</taxon>
        <taxon>Bacillota</taxon>
        <taxon>Bacilli</taxon>
        <taxon>Bacillales</taxon>
        <taxon>Bacillaceae</taxon>
        <taxon>Neobacillus</taxon>
    </lineage>
</organism>
<keyword evidence="2" id="KW-1185">Reference proteome</keyword>
<name>A0ABQ3NB23_9BACI</name>
<dbReference type="InterPro" id="IPR008775">
    <property type="entry name" value="Phytyl_CoA_dOase-like"/>
</dbReference>
<sequence length="271" mass="30816">MEFGLKALTAEQKAQFEKEGYFIAKGLFSEKEITELCHTFMEMSEGPIPGCFEPEMDPESEHTDPLKRYPRMMHPHRINEIARKYMLDPKVMDVLHDLLEEHALAAQSMFYFKPPGARGQALHQDNFYLQVEPGNCIAAWTAVDPADEENGGMLVVPKTHMDELYCPELADAKESFTRHFVKVPKGMKAVPAILDKGDVLFFNGNLIHGSYRNKSKDRFRRAFICHYAGESTTKIGQFYNPLYHADGSKIFIEGSKDSGPCGVEFDELYPH</sequence>
<dbReference type="EMBL" id="BNDS01000034">
    <property type="protein sequence ID" value="GHI01110.1"/>
    <property type="molecule type" value="Genomic_DNA"/>
</dbReference>
<comment type="caution">
    <text evidence="1">The sequence shown here is derived from an EMBL/GenBank/DDBJ whole genome shotgun (WGS) entry which is preliminary data.</text>
</comment>
<dbReference type="PANTHER" id="PTHR20883:SF48">
    <property type="entry name" value="ECTOINE DIOXYGENASE"/>
    <property type="match status" value="1"/>
</dbReference>
<accession>A0ABQ3NB23</accession>
<proteinExistence type="predicted"/>
<evidence type="ECO:0000313" key="1">
    <source>
        <dbReference type="EMBL" id="GHI01110.1"/>
    </source>
</evidence>
<dbReference type="RefSeq" id="WP_191276769.1">
    <property type="nucleotide sequence ID" value="NZ_BNDS01000034.1"/>
</dbReference>